<dbReference type="EMBL" id="OP924603">
    <property type="protein sequence ID" value="WIR83952.1"/>
    <property type="molecule type" value="Genomic_RNA"/>
</dbReference>
<proteinExistence type="predicted"/>
<dbReference type="SUPFAM" id="SSF56672">
    <property type="entry name" value="DNA/RNA polymerases"/>
    <property type="match status" value="1"/>
</dbReference>
<dbReference type="PROSITE" id="PS51218">
    <property type="entry name" value="SF3_HELICASE_2"/>
    <property type="match status" value="1"/>
</dbReference>
<organism evidence="12">
    <name type="scientific">Ulva picorna-like virus 4</name>
    <dbReference type="NCBI Taxonomy" id="3051532"/>
    <lineage>
        <taxon>Viruses</taxon>
        <taxon>Riboviria</taxon>
        <taxon>Orthornavirae</taxon>
        <taxon>Pisuviricota</taxon>
        <taxon>Pisoniviricetes</taxon>
        <taxon>Picornavirales</taxon>
    </lineage>
</organism>
<dbReference type="Pfam" id="PF00910">
    <property type="entry name" value="RNA_helicase"/>
    <property type="match status" value="1"/>
</dbReference>
<keyword evidence="9" id="KW-0693">Viral RNA replication</keyword>
<evidence type="ECO:0000256" key="8">
    <source>
        <dbReference type="ARBA" id="ARBA00022840"/>
    </source>
</evidence>
<dbReference type="InterPro" id="IPR043128">
    <property type="entry name" value="Rev_trsase/Diguanyl_cyclase"/>
</dbReference>
<evidence type="ECO:0000313" key="12">
    <source>
        <dbReference type="EMBL" id="WIR83952.1"/>
    </source>
</evidence>
<dbReference type="InterPro" id="IPR000605">
    <property type="entry name" value="Helicase_SF3_ssDNA/RNA_vir"/>
</dbReference>
<dbReference type="SUPFAM" id="SSF52540">
    <property type="entry name" value="P-loop containing nucleoside triphosphate hydrolases"/>
    <property type="match status" value="1"/>
</dbReference>
<dbReference type="GO" id="GO:0006508">
    <property type="term" value="P:proteolysis"/>
    <property type="evidence" value="ECO:0007669"/>
    <property type="project" value="UniProtKB-KW"/>
</dbReference>
<evidence type="ECO:0000256" key="9">
    <source>
        <dbReference type="ARBA" id="ARBA00022953"/>
    </source>
</evidence>
<dbReference type="SUPFAM" id="SSF50494">
    <property type="entry name" value="Trypsin-like serine proteases"/>
    <property type="match status" value="1"/>
</dbReference>
<evidence type="ECO:0000259" key="10">
    <source>
        <dbReference type="PROSITE" id="PS50507"/>
    </source>
</evidence>
<keyword evidence="5" id="KW-0547">Nucleotide-binding</keyword>
<protein>
    <submittedName>
        <fullName evidence="12">Polyprotein</fullName>
    </submittedName>
</protein>
<dbReference type="CDD" id="cd23169">
    <property type="entry name" value="ps-ssRNAv-Picornavirales"/>
    <property type="match status" value="1"/>
</dbReference>
<dbReference type="GO" id="GO:0039694">
    <property type="term" value="P:viral RNA genome replication"/>
    <property type="evidence" value="ECO:0007669"/>
    <property type="project" value="InterPro"/>
</dbReference>
<keyword evidence="7" id="KW-0788">Thiol protease</keyword>
<keyword evidence="3" id="KW-0808">Transferase</keyword>
<keyword evidence="1" id="KW-0696">RNA-directed RNA polymerase</keyword>
<evidence type="ECO:0000256" key="4">
    <source>
        <dbReference type="ARBA" id="ARBA00022695"/>
    </source>
</evidence>
<dbReference type="Gene3D" id="3.40.50.300">
    <property type="entry name" value="P-loop containing nucleotide triphosphate hydrolases"/>
    <property type="match status" value="1"/>
</dbReference>
<dbReference type="GO" id="GO:0003723">
    <property type="term" value="F:RNA binding"/>
    <property type="evidence" value="ECO:0007669"/>
    <property type="project" value="InterPro"/>
</dbReference>
<dbReference type="InterPro" id="IPR007094">
    <property type="entry name" value="RNA-dir_pol_PSvirus"/>
</dbReference>
<dbReference type="GO" id="GO:0005524">
    <property type="term" value="F:ATP binding"/>
    <property type="evidence" value="ECO:0007669"/>
    <property type="project" value="UniProtKB-KW"/>
</dbReference>
<keyword evidence="8" id="KW-0067">ATP-binding</keyword>
<dbReference type="PROSITE" id="PS50507">
    <property type="entry name" value="RDRP_SSRNA_POS"/>
    <property type="match status" value="1"/>
</dbReference>
<dbReference type="GO" id="GO:0003724">
    <property type="term" value="F:RNA helicase activity"/>
    <property type="evidence" value="ECO:0007669"/>
    <property type="project" value="InterPro"/>
</dbReference>
<reference evidence="12" key="1">
    <citation type="submission" date="2022-11" db="EMBL/GenBank/DDBJ databases">
        <authorList>
            <person name="van der Loos L.M."/>
            <person name="Zell R."/>
            <person name="De Coninck L."/>
            <person name="Lequime S."/>
            <person name="Willems A."/>
            <person name="De Clerck O."/>
            <person name="Matthijnssens J."/>
        </authorList>
    </citation>
    <scope>NUCLEOTIDE SEQUENCE</scope>
    <source>
        <strain evidence="12">NODE_A133_YER12</strain>
    </source>
</reference>
<keyword evidence="4" id="KW-0548">Nucleotidyltransferase</keyword>
<name>A0A9Y1YTH1_9VIRU</name>
<evidence type="ECO:0000256" key="3">
    <source>
        <dbReference type="ARBA" id="ARBA00022679"/>
    </source>
</evidence>
<keyword evidence="6" id="KW-0378">Hydrolase</keyword>
<evidence type="ECO:0000256" key="6">
    <source>
        <dbReference type="ARBA" id="ARBA00022801"/>
    </source>
</evidence>
<feature type="domain" description="SF3 helicase" evidence="11">
    <location>
        <begin position="532"/>
        <end position="702"/>
    </location>
</feature>
<dbReference type="GO" id="GO:0006351">
    <property type="term" value="P:DNA-templated transcription"/>
    <property type="evidence" value="ECO:0007669"/>
    <property type="project" value="InterPro"/>
</dbReference>
<dbReference type="GO" id="GO:0003968">
    <property type="term" value="F:RNA-directed RNA polymerase activity"/>
    <property type="evidence" value="ECO:0007669"/>
    <property type="project" value="UniProtKB-KW"/>
</dbReference>
<dbReference type="InterPro" id="IPR027417">
    <property type="entry name" value="P-loop_NTPase"/>
</dbReference>
<dbReference type="InterPro" id="IPR014759">
    <property type="entry name" value="Helicase_SF3_ssRNA_vir"/>
</dbReference>
<dbReference type="Gene3D" id="3.30.70.270">
    <property type="match status" value="1"/>
</dbReference>
<dbReference type="InterPro" id="IPR001205">
    <property type="entry name" value="RNA-dir_pol_C"/>
</dbReference>
<feature type="domain" description="RdRp catalytic" evidence="10">
    <location>
        <begin position="1342"/>
        <end position="1483"/>
    </location>
</feature>
<dbReference type="GO" id="GO:0008234">
    <property type="term" value="F:cysteine-type peptidase activity"/>
    <property type="evidence" value="ECO:0007669"/>
    <property type="project" value="UniProtKB-KW"/>
</dbReference>
<evidence type="ECO:0000256" key="5">
    <source>
        <dbReference type="ARBA" id="ARBA00022741"/>
    </source>
</evidence>
<evidence type="ECO:0000256" key="1">
    <source>
        <dbReference type="ARBA" id="ARBA00022484"/>
    </source>
</evidence>
<evidence type="ECO:0000256" key="2">
    <source>
        <dbReference type="ARBA" id="ARBA00022670"/>
    </source>
</evidence>
<dbReference type="InterPro" id="IPR009003">
    <property type="entry name" value="Peptidase_S1_PA"/>
</dbReference>
<accession>A0A9Y1YTH1</accession>
<evidence type="ECO:0000259" key="11">
    <source>
        <dbReference type="PROSITE" id="PS51218"/>
    </source>
</evidence>
<dbReference type="Pfam" id="PF00680">
    <property type="entry name" value="RdRP_1"/>
    <property type="match status" value="1"/>
</dbReference>
<dbReference type="InterPro" id="IPR043502">
    <property type="entry name" value="DNA/RNA_pol_sf"/>
</dbReference>
<sequence>MFKSINKFSEEDTTQPIIFFSYVDVNYTIYKDFNTIYNDLNLQLQRNFAKVNQEDRELILDFYWNIRHNLLLPSYKIFGFETLNTSYTRLLPTKECYIEFITTSLMDLVYTDTHTNILFKLTIHNPEIKYATLALLNHRAPHPINLFYSKITLISVDRYLQRVFLRYINSNYNYITSINIYLLGENCTELSSNCIHNLYKLTYINKEEYLSKANPLDYIFFISTNLQPICEIVQYYNDKVHNKHTTTVVSYTGNYHTNSLRVLLTWLYDYITGADLFIRSGGESNPGPIIEQIKRWIFDYMRGHMGPMYTVMEETGELAVLSAHLMRLFTSISDAISSFLTGRTLAPVDFTCRISSLILSCYESHSYFSKQIGFRRRATARGQSGPFENILISAVLAYGAPQFIKDLMREIPKFTTTKIMDDASWFYELFGFIISIPRRVLSLFEDDQHEGVISILTDLLLGIEDLFPFSSICRIKREMEVCLSLVDEDPRFAINEANQQRILDVDVRRRKIEDMYKSHKKGFPGYYVNVSERYDALCIKILKYKSDVRIEPVCIVLKGPKGTGKTVLMNRIVQMYKNSGSRVFTDNISASLENKKFYDTYDDEEIYVVDDMGAKSKAQWSEIINQVSSSKYPLDAAHLKNKDTKFFNSQLMLLTCNVMPTSFGSTDGVADKEAFYRRIIMYDFEKVKFTGEYEGSIEVKRYDDTLGIKSFVTVDTFNVDEDTRNFSMRDIDEHISALLQHKVDIYNNNKKTNLLYKGKVFPKGQSLMNDLFRSFDDTVASMPGIDWIVGQMYDLMAIALDKLSTIYQQSSMKNVYSYKYYIMFMTFATAVAGLAIYYKMTEKNEQEKIVDKVHLEYKSNKQPKTTFKQMTAQGFQTMDGELSPSIPQLLPYQRNTCRTKYHYLDRNGHSKSAECRTLFSVDKLLTTFHLFDDADKNKPIYVTAYVGENIIYDYMEVKILVSNSYEDWVILRLPESAPQYMKKIRIPTNNTSFKLYLAAGNNNIYNLEETIGQYTYGIDYTYNNYVGKLTDKDIMYDLEGEGLCGSLLLTKDGRLLGMHVAGLEYYDENDKIYRKGVAKILNNNSYNYIMGIMSLSVNDKANLEFEAKERDISGVYISNNDKCYGVEGTRYVKSPIYGVFPIWRKPALDLPKDKQDYKVLTEAMMKPVETANLEAVEFAEEVLNHISDKQHTNFTEAEIICGNGILNRVNPKTSTGHDLKFNDKQTYLDYENQQLTPLFVEELKTYTDKIVNKQYRYEDAATITSKDELKDVVDPTDPQSQPKKIRIFTNYHLFSTILFRFFFGNLMSYVMEHRNENGIMIGLNPLSKQWDKFARKLTSTNKTVFDGDYANYDKNMHPVFQRRLNAWLINKAEINCENYNKIFKTNYTNQEVTIILEQILECIISTPVLSKNKKFITTHGLPSGTALTAFYNSCINKMYTAYIYRMVAPKEYVDIHTYFRETNLFFYGDDIIGSISDKIKHFYNPISFSKVMTTLGLDFTPAEKGVEWNQHNQFKPLNDCSFLKRTFYFHPKIKSFVAPLNLKSLEGTMNYVSDNGRSTELIMDKMYNFQREMFLHPGDLYNNNMTKLLKACDEKNIRFTPLTEKYLVSCYENNTYSDLLELN</sequence>
<evidence type="ECO:0000256" key="7">
    <source>
        <dbReference type="ARBA" id="ARBA00022807"/>
    </source>
</evidence>
<keyword evidence="2" id="KW-0645">Protease</keyword>